<evidence type="ECO:0000256" key="2">
    <source>
        <dbReference type="HAMAP-Rule" id="MF_00659"/>
    </source>
</evidence>
<evidence type="ECO:0000313" key="4">
    <source>
        <dbReference type="Proteomes" id="UP000044071"/>
    </source>
</evidence>
<keyword evidence="4" id="KW-1185">Reference proteome</keyword>
<name>A0A078KV79_9GAMM</name>
<dbReference type="PANTHER" id="PTHR38036:SF1">
    <property type="entry name" value="UPF0250 PROTEIN YBED"/>
    <property type="match status" value="1"/>
</dbReference>
<dbReference type="RefSeq" id="WP_043874850.1">
    <property type="nucleotide sequence ID" value="NZ_CCVW01000003.1"/>
</dbReference>
<evidence type="ECO:0000313" key="3">
    <source>
        <dbReference type="EMBL" id="CDZ78345.1"/>
    </source>
</evidence>
<dbReference type="Proteomes" id="UP000044071">
    <property type="component" value="Unassembled WGS sequence"/>
</dbReference>
<evidence type="ECO:0000256" key="1">
    <source>
        <dbReference type="ARBA" id="ARBA00008460"/>
    </source>
</evidence>
<dbReference type="eggNOG" id="COG2921">
    <property type="taxonomic scope" value="Bacteria"/>
</dbReference>
<accession>A0A078KV79</accession>
<dbReference type="Pfam" id="PF04359">
    <property type="entry name" value="DUF493"/>
    <property type="match status" value="1"/>
</dbReference>
<dbReference type="STRING" id="1034943.BN59_02655"/>
<dbReference type="HAMAP" id="MF_00659">
    <property type="entry name" value="UPF0250"/>
    <property type="match status" value="1"/>
</dbReference>
<reference evidence="3 4" key="1">
    <citation type="submission" date="2014-06" db="EMBL/GenBank/DDBJ databases">
        <authorList>
            <person name="Urmite Genomes Urmite Genomes"/>
        </authorList>
    </citation>
    <scope>NUCLEOTIDE SEQUENCE [LARGE SCALE GENOMIC DNA]</scope>
</reference>
<dbReference type="Gene3D" id="3.30.70.260">
    <property type="match status" value="1"/>
</dbReference>
<proteinExistence type="inferred from homology"/>
<dbReference type="AlphaFoldDB" id="A0A078KV79"/>
<sequence length="88" mass="10179">MTNNESQIQFPCHFPIKIIGTNTATFAEEITTITRKHFPETPDNAIVRQESTKANYLSITVTIYVHTQETLDELYRELTKHPDIKMVL</sequence>
<comment type="similarity">
    <text evidence="1 2">Belongs to the UPF0250 family.</text>
</comment>
<dbReference type="InterPro" id="IPR027471">
    <property type="entry name" value="YbeD-like_sf"/>
</dbReference>
<dbReference type="EMBL" id="CCSB01000003">
    <property type="protein sequence ID" value="CDZ78345.1"/>
    <property type="molecule type" value="Genomic_DNA"/>
</dbReference>
<protein>
    <recommendedName>
        <fullName evidence="2">UPF0250 protein BN59_02655</fullName>
    </recommendedName>
</protein>
<dbReference type="InterPro" id="IPR007454">
    <property type="entry name" value="UPF0250_YbeD-like"/>
</dbReference>
<dbReference type="PANTHER" id="PTHR38036">
    <property type="entry name" value="UPF0250 PROTEIN YBED"/>
    <property type="match status" value="1"/>
</dbReference>
<dbReference type="SUPFAM" id="SSF117991">
    <property type="entry name" value="YbeD/HP0495-like"/>
    <property type="match status" value="1"/>
</dbReference>
<dbReference type="OrthoDB" id="9793424at2"/>
<dbReference type="GO" id="GO:0005829">
    <property type="term" value="C:cytosol"/>
    <property type="evidence" value="ECO:0007669"/>
    <property type="project" value="TreeGrafter"/>
</dbReference>
<gene>
    <name evidence="3" type="ORF">BN59_02655</name>
</gene>
<organism evidence="3 4">
    <name type="scientific">Legionella massiliensis</name>
    <dbReference type="NCBI Taxonomy" id="1034943"/>
    <lineage>
        <taxon>Bacteria</taxon>
        <taxon>Pseudomonadati</taxon>
        <taxon>Pseudomonadota</taxon>
        <taxon>Gammaproteobacteria</taxon>
        <taxon>Legionellales</taxon>
        <taxon>Legionellaceae</taxon>
        <taxon>Legionella</taxon>
    </lineage>
</organism>